<dbReference type="KEGG" id="drg:H9K76_09355"/>
<protein>
    <recommendedName>
        <fullName evidence="4">DUF3060 domain-containing protein</fullName>
    </recommendedName>
</protein>
<dbReference type="RefSeq" id="WP_187599805.1">
    <property type="nucleotide sequence ID" value="NZ_CP060714.1"/>
</dbReference>
<keyword evidence="1" id="KW-0732">Signal</keyword>
<name>A0A7G9RTQ3_9BURK</name>
<keyword evidence="3" id="KW-1185">Reference proteome</keyword>
<evidence type="ECO:0000313" key="3">
    <source>
        <dbReference type="Proteomes" id="UP000515811"/>
    </source>
</evidence>
<evidence type="ECO:0000256" key="1">
    <source>
        <dbReference type="SAM" id="SignalP"/>
    </source>
</evidence>
<dbReference type="Proteomes" id="UP000515811">
    <property type="component" value="Chromosome"/>
</dbReference>
<accession>A0A7G9RTQ3</accession>
<reference evidence="2 3" key="1">
    <citation type="submission" date="2020-08" db="EMBL/GenBank/DDBJ databases">
        <title>Genome sequence of Diaphorobacter ruginosibacter DSM 27467T.</title>
        <authorList>
            <person name="Hyun D.-W."/>
            <person name="Bae J.-W."/>
        </authorList>
    </citation>
    <scope>NUCLEOTIDE SEQUENCE [LARGE SCALE GENOMIC DNA]</scope>
    <source>
        <strain evidence="2 3">DSM 27467</strain>
    </source>
</reference>
<evidence type="ECO:0008006" key="4">
    <source>
        <dbReference type="Google" id="ProtNLM"/>
    </source>
</evidence>
<feature type="chain" id="PRO_5028971224" description="DUF3060 domain-containing protein" evidence="1">
    <location>
        <begin position="31"/>
        <end position="183"/>
    </location>
</feature>
<dbReference type="AlphaFoldDB" id="A0A7G9RTQ3"/>
<organism evidence="2 3">
    <name type="scientific">Diaphorobacter ruginosibacter</name>
    <dbReference type="NCBI Taxonomy" id="1715720"/>
    <lineage>
        <taxon>Bacteria</taxon>
        <taxon>Pseudomonadati</taxon>
        <taxon>Pseudomonadota</taxon>
        <taxon>Betaproteobacteria</taxon>
        <taxon>Burkholderiales</taxon>
        <taxon>Comamonadaceae</taxon>
        <taxon>Diaphorobacter</taxon>
    </lineage>
</organism>
<feature type="signal peptide" evidence="1">
    <location>
        <begin position="1"/>
        <end position="30"/>
    </location>
</feature>
<evidence type="ECO:0000313" key="2">
    <source>
        <dbReference type="EMBL" id="QNN58978.1"/>
    </source>
</evidence>
<gene>
    <name evidence="2" type="ORF">H9K76_09355</name>
</gene>
<proteinExistence type="predicted"/>
<sequence length="183" mass="18522">MPSQAPARLLAPALLATLFGLLLPVSQAGAAQTCSTAIKDSTVTGDVSVEGMCTIEGSRVSGAVLLRPGASLTIRDSSVLGPVQGDRVKTLDVTDSRLDKGLVITGGAESIRLNGSSVVGAPAVLSAARIVTLDTVTIRESLTLKDGSGTLDIKDSSISNGLSCNRGVKYRAVGSLVSGKVNC</sequence>
<dbReference type="EMBL" id="CP060714">
    <property type="protein sequence ID" value="QNN58978.1"/>
    <property type="molecule type" value="Genomic_DNA"/>
</dbReference>